<dbReference type="Proteomes" id="UP000520767">
    <property type="component" value="Unassembled WGS sequence"/>
</dbReference>
<sequence length="422" mass="47115">MPVVELDELGSSDHPIITEQGRRLARSGTVSAAPSALVPGHWDIAARGKVGAARIGDIDLWVRPKLDIARLLFMVGYAIDPKGWRDDEIAMGTGDDLVPAVANALWRQTERAVRQGLLQGYREVEETSYVLRGRLREADQLRRHHGRVIPMELRHDDFTVDVTENQILLAAITRMLAVPRVNRRSRQRLTALRLRLADATTLVRGTRFAELAAKSAQRPPPHGASSGRDRLAGHLTGACPRRRDRHRFPVRPRQHLRGLRHGRARRVAAHTRVRDRAPPVPVLHGGGRGYERAVLLLISRIGGGYMGGRAAVSASPQAVRHRCDTVGQRHLMIDRWFGPACPKKRHHVAAEEAADSRHLDQQRIVRWHVVLRICLVHGVSSFWLSNSPRRPTASRTRIPQNAIMLVYDQGGSHSAGSQGDFR</sequence>
<evidence type="ECO:0000313" key="2">
    <source>
        <dbReference type="EMBL" id="MBB4906268.1"/>
    </source>
</evidence>
<organism evidence="2 3">
    <name type="scientific">Actinophytocola algeriensis</name>
    <dbReference type="NCBI Taxonomy" id="1768010"/>
    <lineage>
        <taxon>Bacteria</taxon>
        <taxon>Bacillati</taxon>
        <taxon>Actinomycetota</taxon>
        <taxon>Actinomycetes</taxon>
        <taxon>Pseudonocardiales</taxon>
        <taxon>Pseudonocardiaceae</taxon>
    </lineage>
</organism>
<reference evidence="2 3" key="1">
    <citation type="submission" date="2020-08" db="EMBL/GenBank/DDBJ databases">
        <title>Genomic Encyclopedia of Type Strains, Phase III (KMG-III): the genomes of soil and plant-associated and newly described type strains.</title>
        <authorList>
            <person name="Whitman W."/>
        </authorList>
    </citation>
    <scope>NUCLEOTIDE SEQUENCE [LARGE SCALE GENOMIC DNA]</scope>
    <source>
        <strain evidence="2 3">CECT 8960</strain>
    </source>
</reference>
<keyword evidence="3" id="KW-1185">Reference proteome</keyword>
<protein>
    <submittedName>
        <fullName evidence="2">Uncharacterized protein</fullName>
    </submittedName>
</protein>
<dbReference type="Pfam" id="PF10117">
    <property type="entry name" value="McrBC"/>
    <property type="match status" value="1"/>
</dbReference>
<dbReference type="PANTHER" id="PTHR38733">
    <property type="entry name" value="PROTEIN MCRC"/>
    <property type="match status" value="1"/>
</dbReference>
<evidence type="ECO:0000256" key="1">
    <source>
        <dbReference type="SAM" id="MobiDB-lite"/>
    </source>
</evidence>
<dbReference type="PANTHER" id="PTHR38733:SF1">
    <property type="entry name" value="TYPE IV METHYL-DIRECTED RESTRICTION ENZYME ECOKMCRBC"/>
    <property type="match status" value="1"/>
</dbReference>
<name>A0A7W7VDJ5_9PSEU</name>
<accession>A0A7W7VDJ5</accession>
<dbReference type="InterPro" id="IPR019292">
    <property type="entry name" value="McrC"/>
</dbReference>
<dbReference type="EMBL" id="JACHJQ010000002">
    <property type="protein sequence ID" value="MBB4906268.1"/>
    <property type="molecule type" value="Genomic_DNA"/>
</dbReference>
<feature type="region of interest" description="Disordered" evidence="1">
    <location>
        <begin position="212"/>
        <end position="243"/>
    </location>
</feature>
<proteinExistence type="predicted"/>
<evidence type="ECO:0000313" key="3">
    <source>
        <dbReference type="Proteomes" id="UP000520767"/>
    </source>
</evidence>
<comment type="caution">
    <text evidence="2">The sequence shown here is derived from an EMBL/GenBank/DDBJ whole genome shotgun (WGS) entry which is preliminary data.</text>
</comment>
<gene>
    <name evidence="2" type="ORF">FHR82_002485</name>
</gene>
<dbReference type="AlphaFoldDB" id="A0A7W7VDJ5"/>